<dbReference type="EMBL" id="VHLG01000017">
    <property type="protein sequence ID" value="TPW27489.1"/>
    <property type="molecule type" value="Genomic_DNA"/>
</dbReference>
<reference evidence="6 7" key="1">
    <citation type="submission" date="2019-06" db="EMBL/GenBank/DDBJ databases">
        <authorList>
            <person name="Li M."/>
        </authorList>
    </citation>
    <scope>NUCLEOTIDE SEQUENCE [LARGE SCALE GENOMIC DNA]</scope>
    <source>
        <strain evidence="6 7">BGMRC2036</strain>
    </source>
</reference>
<feature type="domain" description="HTH tetR-type" evidence="5">
    <location>
        <begin position="29"/>
        <end position="89"/>
    </location>
</feature>
<proteinExistence type="predicted"/>
<dbReference type="AlphaFoldDB" id="A0A506U4M0"/>
<dbReference type="Pfam" id="PF00440">
    <property type="entry name" value="TetR_N"/>
    <property type="match status" value="1"/>
</dbReference>
<sequence>MNDLNDKCSISKVFGVFKTVPATKSKKTAERTQRILDAAQEQFLETGLRGTTMETLARRARVAKPTLYAYFPDKEAVFNAVIARLMEDWTQIVGTALSSDGKPEERIARAFLAKFSAADDLISGSPHAEELMREGANLATRNASGLEDWLYEAIEALLVEHGFERSDAAHRSDMLVACVSGLYKFTGRRDQLAEDVAFVTRRLLG</sequence>
<dbReference type="PRINTS" id="PR00455">
    <property type="entry name" value="HTHTETR"/>
</dbReference>
<organism evidence="6 7">
    <name type="scientific">Martelella alba</name>
    <dbReference type="NCBI Taxonomy" id="2590451"/>
    <lineage>
        <taxon>Bacteria</taxon>
        <taxon>Pseudomonadati</taxon>
        <taxon>Pseudomonadota</taxon>
        <taxon>Alphaproteobacteria</taxon>
        <taxon>Hyphomicrobiales</taxon>
        <taxon>Aurantimonadaceae</taxon>
        <taxon>Martelella</taxon>
    </lineage>
</organism>
<feature type="DNA-binding region" description="H-T-H motif" evidence="4">
    <location>
        <begin position="52"/>
        <end position="71"/>
    </location>
</feature>
<evidence type="ECO:0000313" key="6">
    <source>
        <dbReference type="EMBL" id="TPW27489.1"/>
    </source>
</evidence>
<keyword evidence="7" id="KW-1185">Reference proteome</keyword>
<name>A0A506U4M0_9HYPH</name>
<dbReference type="InterPro" id="IPR050109">
    <property type="entry name" value="HTH-type_TetR-like_transc_reg"/>
</dbReference>
<protein>
    <submittedName>
        <fullName evidence="6">TetR/AcrR family transcriptional regulator</fullName>
    </submittedName>
</protein>
<dbReference type="InterPro" id="IPR023772">
    <property type="entry name" value="DNA-bd_HTH_TetR-type_CS"/>
</dbReference>
<keyword evidence="3" id="KW-0804">Transcription</keyword>
<evidence type="ECO:0000259" key="5">
    <source>
        <dbReference type="PROSITE" id="PS50977"/>
    </source>
</evidence>
<gene>
    <name evidence="6" type="ORF">FJU08_19935</name>
</gene>
<keyword evidence="2 4" id="KW-0238">DNA-binding</keyword>
<dbReference type="OrthoDB" id="5292901at2"/>
<evidence type="ECO:0000256" key="2">
    <source>
        <dbReference type="ARBA" id="ARBA00023125"/>
    </source>
</evidence>
<dbReference type="PROSITE" id="PS01081">
    <property type="entry name" value="HTH_TETR_1"/>
    <property type="match status" value="1"/>
</dbReference>
<evidence type="ECO:0000256" key="3">
    <source>
        <dbReference type="ARBA" id="ARBA00023163"/>
    </source>
</evidence>
<dbReference type="GO" id="GO:0000976">
    <property type="term" value="F:transcription cis-regulatory region binding"/>
    <property type="evidence" value="ECO:0007669"/>
    <property type="project" value="TreeGrafter"/>
</dbReference>
<dbReference type="PANTHER" id="PTHR30055:SF234">
    <property type="entry name" value="HTH-TYPE TRANSCRIPTIONAL REGULATOR BETI"/>
    <property type="match status" value="1"/>
</dbReference>
<dbReference type="GO" id="GO:0003700">
    <property type="term" value="F:DNA-binding transcription factor activity"/>
    <property type="evidence" value="ECO:0007669"/>
    <property type="project" value="TreeGrafter"/>
</dbReference>
<dbReference type="InterPro" id="IPR009057">
    <property type="entry name" value="Homeodomain-like_sf"/>
</dbReference>
<comment type="caution">
    <text evidence="6">The sequence shown here is derived from an EMBL/GenBank/DDBJ whole genome shotgun (WGS) entry which is preliminary data.</text>
</comment>
<dbReference type="SUPFAM" id="SSF46689">
    <property type="entry name" value="Homeodomain-like"/>
    <property type="match status" value="1"/>
</dbReference>
<keyword evidence="1" id="KW-0805">Transcription regulation</keyword>
<accession>A0A506U4M0</accession>
<evidence type="ECO:0000256" key="4">
    <source>
        <dbReference type="PROSITE-ProRule" id="PRU00335"/>
    </source>
</evidence>
<dbReference type="Gene3D" id="1.10.357.10">
    <property type="entry name" value="Tetracycline Repressor, domain 2"/>
    <property type="match status" value="1"/>
</dbReference>
<evidence type="ECO:0000256" key="1">
    <source>
        <dbReference type="ARBA" id="ARBA00023015"/>
    </source>
</evidence>
<dbReference type="PANTHER" id="PTHR30055">
    <property type="entry name" value="HTH-TYPE TRANSCRIPTIONAL REGULATOR RUTR"/>
    <property type="match status" value="1"/>
</dbReference>
<dbReference type="InterPro" id="IPR001647">
    <property type="entry name" value="HTH_TetR"/>
</dbReference>
<dbReference type="FunFam" id="1.10.10.60:FF:000141">
    <property type="entry name" value="TetR family transcriptional regulator"/>
    <property type="match status" value="1"/>
</dbReference>
<evidence type="ECO:0000313" key="7">
    <source>
        <dbReference type="Proteomes" id="UP000318801"/>
    </source>
</evidence>
<dbReference type="PROSITE" id="PS50977">
    <property type="entry name" value="HTH_TETR_2"/>
    <property type="match status" value="1"/>
</dbReference>
<dbReference type="Proteomes" id="UP000318801">
    <property type="component" value="Unassembled WGS sequence"/>
</dbReference>